<keyword evidence="1" id="KW-0175">Coiled coil</keyword>
<comment type="caution">
    <text evidence="2">The sequence shown here is derived from an EMBL/GenBank/DDBJ whole genome shotgun (WGS) entry which is preliminary data.</text>
</comment>
<accession>A0A2M6YVS5</accession>
<name>A0A2M6YVS5_9BACT</name>
<protein>
    <recommendedName>
        <fullName evidence="4">Restriction endonuclease</fullName>
    </recommendedName>
</protein>
<evidence type="ECO:0000313" key="3">
    <source>
        <dbReference type="Proteomes" id="UP000230184"/>
    </source>
</evidence>
<proteinExistence type="predicted"/>
<dbReference type="AlphaFoldDB" id="A0A2M6YVS5"/>
<dbReference type="Proteomes" id="UP000230184">
    <property type="component" value="Unassembled WGS sequence"/>
</dbReference>
<feature type="coiled-coil region" evidence="1">
    <location>
        <begin position="236"/>
        <end position="263"/>
    </location>
</feature>
<dbReference type="EMBL" id="PEWY01000001">
    <property type="protein sequence ID" value="PIU37591.1"/>
    <property type="molecule type" value="Genomic_DNA"/>
</dbReference>
<reference evidence="3" key="1">
    <citation type="submission" date="2017-09" db="EMBL/GenBank/DDBJ databases">
        <title>Depth-based differentiation of microbial function through sediment-hosted aquifers and enrichment of novel symbionts in the deep terrestrial subsurface.</title>
        <authorList>
            <person name="Probst A.J."/>
            <person name="Ladd B."/>
            <person name="Jarett J.K."/>
            <person name="Geller-Mcgrath D.E."/>
            <person name="Sieber C.M.K."/>
            <person name="Emerson J.B."/>
            <person name="Anantharaman K."/>
            <person name="Thomas B.C."/>
            <person name="Malmstrom R."/>
            <person name="Stieglmeier M."/>
            <person name="Klingl A."/>
            <person name="Woyke T."/>
            <person name="Ryan C.M."/>
            <person name="Banfield J.F."/>
        </authorList>
    </citation>
    <scope>NUCLEOTIDE SEQUENCE [LARGE SCALE GENOMIC DNA]</scope>
</reference>
<organism evidence="2 3">
    <name type="scientific">Candidatus Roizmanbacteria bacterium CG07_land_8_20_14_0_80_34_15</name>
    <dbReference type="NCBI Taxonomy" id="1974849"/>
    <lineage>
        <taxon>Bacteria</taxon>
        <taxon>Candidatus Roizmaniibacteriota</taxon>
    </lineage>
</organism>
<evidence type="ECO:0008006" key="4">
    <source>
        <dbReference type="Google" id="ProtNLM"/>
    </source>
</evidence>
<evidence type="ECO:0000256" key="1">
    <source>
        <dbReference type="SAM" id="Coils"/>
    </source>
</evidence>
<evidence type="ECO:0000313" key="2">
    <source>
        <dbReference type="EMBL" id="PIU37591.1"/>
    </source>
</evidence>
<gene>
    <name evidence="2" type="ORF">COT02_00005</name>
</gene>
<sequence length="395" mass="45725">MEQQIKDFTSSLDLDIRKTKYRFMDQKVTPDVLSFIADTVLNFSDVDNIEFTKNDIWESSYFTKNIPLIYNKPSPSNETTTHEYDKFTAQPLKTLSYAKILIETQKNGKNFYKLNTKPFLQYIALSDKNAFIFLSIYLEKVLSDSGFINRIETYIGSYNDGQFTKSNFYDLKKSFEKFIIGSTNINGETEARKIFPKVLNIFSVKNRVPGSRGGRVTESPYSYSDLMYNAINFRDLRKMKNVSRQETNQIKKSKKQYSDYEMEKAKTAIKKRHFPNSEVNDRYSHGAATQVHHIFDKVNYSELKSTLENLILITPQQHNERAHPMNKTTVIDPGYQINCLLAKSNSVESSLINKDGFYSKESFINVVKKGLGMEIKPEWSFEQIRSMLNSKLTSG</sequence>